<accession>A0AAD8ZQ79</accession>
<name>A0AAD8ZQ79_9TELE</name>
<dbReference type="PANTHER" id="PTHR15739">
    <property type="entry name" value="ZINC FINGER PROTEIN"/>
    <property type="match status" value="1"/>
</dbReference>
<dbReference type="PANTHER" id="PTHR15739:SF4">
    <property type="entry name" value="F-BOX ONLY PROTEIN 41"/>
    <property type="match status" value="1"/>
</dbReference>
<comment type="caution">
    <text evidence="3">The sequence shown here is derived from an EMBL/GenBank/DDBJ whole genome shotgun (WGS) entry which is preliminary data.</text>
</comment>
<dbReference type="InterPro" id="IPR052283">
    <property type="entry name" value="GenomicStab_NeuMorph_Reg"/>
</dbReference>
<feature type="non-terminal residue" evidence="3">
    <location>
        <position position="1"/>
    </location>
</feature>
<dbReference type="InterPro" id="IPR032675">
    <property type="entry name" value="LRR_dom_sf"/>
</dbReference>
<evidence type="ECO:0000256" key="2">
    <source>
        <dbReference type="SAM" id="MobiDB-lite"/>
    </source>
</evidence>
<keyword evidence="1" id="KW-0175">Coiled coil</keyword>
<feature type="region of interest" description="Disordered" evidence="2">
    <location>
        <begin position="435"/>
        <end position="457"/>
    </location>
</feature>
<dbReference type="EMBL" id="JAROKS010000005">
    <property type="protein sequence ID" value="KAK1803458.1"/>
    <property type="molecule type" value="Genomic_DNA"/>
</dbReference>
<proteinExistence type="predicted"/>
<evidence type="ECO:0000256" key="1">
    <source>
        <dbReference type="SAM" id="Coils"/>
    </source>
</evidence>
<evidence type="ECO:0008006" key="5">
    <source>
        <dbReference type="Google" id="ProtNLM"/>
    </source>
</evidence>
<dbReference type="AlphaFoldDB" id="A0AAD8ZQ79"/>
<protein>
    <recommendedName>
        <fullName evidence="5">F-box protein 41</fullName>
    </recommendedName>
</protein>
<gene>
    <name evidence="3" type="ORF">P4O66_020892</name>
</gene>
<feature type="region of interest" description="Disordered" evidence="2">
    <location>
        <begin position="192"/>
        <end position="212"/>
    </location>
</feature>
<evidence type="ECO:0000313" key="3">
    <source>
        <dbReference type="EMBL" id="KAK1803458.1"/>
    </source>
</evidence>
<feature type="coiled-coil region" evidence="1">
    <location>
        <begin position="250"/>
        <end position="351"/>
    </location>
</feature>
<evidence type="ECO:0000313" key="4">
    <source>
        <dbReference type="Proteomes" id="UP001239994"/>
    </source>
</evidence>
<sequence length="814" mass="90563">TDIFSPPTNHEYHQCSAASAPRVSRTEPCSCEAGPGLSARFPLTSLPSRLMNGQHLASTALGVRELKLPVRWEYAGKLSKTMTTSELSVHCPDCGQACGFGDLQTCSHTCQRICLTTRRNSEGALTTFSTQQQCSPPGNNEMNHPLYLELLDRLSLASSTTTPLGQLLVRGRASPPLSPSLSPMVTVAVSSGPGGAEAASGRGLARPSAPWPGRPEVEARLQRLALEVQERLAVRLEALREEVKWRSAEVSKVRMEGERMEGERQQAEERAAQLAQQVEVSVEMLASLRQELMEREEQLDLKHQEVCELDRFVRETAFREAGAKLRLQGFIEDLLERAERAERRLQDLHACSQAPTRAAMPHAAVHQRSYSVSGMSKRCYPRCDAWGSAITRGSAGRRLWTLSLGSWGCQVDREGVQTPPDTQCYHMLCGGPEGPERERAPPSPCWTPHTQPGPEDDSDSWSIYTMESQEDLQQHCRMYSKTEHAFHSLTCRHDNRPDESMMCSEQMRMRAWLFCVFTYLDTRSLLIAAQFLVTLSHWCSQTQFLVLQNLKPRSRHRKETKEEYLKSTRGCLEVGLEAVLKSAGRSLTSLAISHCPNILTDRTLWLVSCHSRALHALTYRSSSDPVGQEVLWALAAGCRDIIGLFVAPLQPCQQPSRFSNRCLQTIGRCWPNLQQVGVGGAGCRIQGLASLVRNCPGLCVLELDHMSEMSQEGATELCRDGLQQLHTLVFTSTPVTARALLHFTSVCVKLKSVVVQTGIADYFQDSETEEAKRMFDEIVDSLQVTFIFLPSFALCSVFHPVLQTRSAAEEAWPI</sequence>
<keyword evidence="4" id="KW-1185">Reference proteome</keyword>
<dbReference type="Gene3D" id="3.80.10.10">
    <property type="entry name" value="Ribonuclease Inhibitor"/>
    <property type="match status" value="1"/>
</dbReference>
<dbReference type="SUPFAM" id="SSF52047">
    <property type="entry name" value="RNI-like"/>
    <property type="match status" value="1"/>
</dbReference>
<reference evidence="3" key="1">
    <citation type="submission" date="2023-03" db="EMBL/GenBank/DDBJ databases">
        <title>Electrophorus voltai genome.</title>
        <authorList>
            <person name="Bian C."/>
        </authorList>
    </citation>
    <scope>NUCLEOTIDE SEQUENCE</scope>
    <source>
        <strain evidence="3">CB-2022</strain>
        <tissue evidence="3">Muscle</tissue>
    </source>
</reference>
<organism evidence="3 4">
    <name type="scientific">Electrophorus voltai</name>
    <dbReference type="NCBI Taxonomy" id="2609070"/>
    <lineage>
        <taxon>Eukaryota</taxon>
        <taxon>Metazoa</taxon>
        <taxon>Chordata</taxon>
        <taxon>Craniata</taxon>
        <taxon>Vertebrata</taxon>
        <taxon>Euteleostomi</taxon>
        <taxon>Actinopterygii</taxon>
        <taxon>Neopterygii</taxon>
        <taxon>Teleostei</taxon>
        <taxon>Ostariophysi</taxon>
        <taxon>Gymnotiformes</taxon>
        <taxon>Gymnotoidei</taxon>
        <taxon>Gymnotidae</taxon>
        <taxon>Electrophorus</taxon>
    </lineage>
</organism>
<dbReference type="Proteomes" id="UP001239994">
    <property type="component" value="Unassembled WGS sequence"/>
</dbReference>